<dbReference type="OrthoDB" id="9869823at2"/>
<proteinExistence type="predicted"/>
<organism evidence="2 3">
    <name type="scientific">Pseudonocardia kunmingensis</name>
    <dbReference type="NCBI Taxonomy" id="630975"/>
    <lineage>
        <taxon>Bacteria</taxon>
        <taxon>Bacillati</taxon>
        <taxon>Actinomycetota</taxon>
        <taxon>Actinomycetes</taxon>
        <taxon>Pseudonocardiales</taxon>
        <taxon>Pseudonocardiaceae</taxon>
        <taxon>Pseudonocardia</taxon>
    </lineage>
</organism>
<evidence type="ECO:0000256" key="1">
    <source>
        <dbReference type="SAM" id="MobiDB-lite"/>
    </source>
</evidence>
<reference evidence="2 3" key="1">
    <citation type="submission" date="2019-06" db="EMBL/GenBank/DDBJ databases">
        <title>Sequencing the genomes of 1000 actinobacteria strains.</title>
        <authorList>
            <person name="Klenk H.-P."/>
        </authorList>
    </citation>
    <scope>NUCLEOTIDE SEQUENCE [LARGE SCALE GENOMIC DNA]</scope>
    <source>
        <strain evidence="2 3">DSM 45301</strain>
    </source>
</reference>
<feature type="region of interest" description="Disordered" evidence="1">
    <location>
        <begin position="17"/>
        <end position="43"/>
    </location>
</feature>
<comment type="caution">
    <text evidence="2">The sequence shown here is derived from an EMBL/GenBank/DDBJ whole genome shotgun (WGS) entry which is preliminary data.</text>
</comment>
<evidence type="ECO:0000313" key="2">
    <source>
        <dbReference type="EMBL" id="TQM15377.1"/>
    </source>
</evidence>
<keyword evidence="3" id="KW-1185">Reference proteome</keyword>
<dbReference type="EMBL" id="VFPA01000001">
    <property type="protein sequence ID" value="TQM15377.1"/>
    <property type="molecule type" value="Genomic_DNA"/>
</dbReference>
<dbReference type="RefSeq" id="WP_142051098.1">
    <property type="nucleotide sequence ID" value="NZ_VFPA01000001.1"/>
</dbReference>
<sequence length="91" mass="9281">MPSELHLDPDRLHAHASAAAGMSEELRGALHGAPDAADTDTEQERLRAVVGAAVRELAGLSAALAGAASAASSTDAEVGRSLREILGRERA</sequence>
<name>A0A543E1B4_9PSEU</name>
<dbReference type="Proteomes" id="UP000315677">
    <property type="component" value="Unassembled WGS sequence"/>
</dbReference>
<gene>
    <name evidence="2" type="ORF">FB558_2161</name>
</gene>
<evidence type="ECO:0000313" key="3">
    <source>
        <dbReference type="Proteomes" id="UP000315677"/>
    </source>
</evidence>
<dbReference type="AlphaFoldDB" id="A0A543E1B4"/>
<protein>
    <submittedName>
        <fullName evidence="2">Uncharacterized protein</fullName>
    </submittedName>
</protein>
<accession>A0A543E1B4</accession>